<dbReference type="OrthoDB" id="975117at2"/>
<comment type="caution">
    <text evidence="4">The sequence shown here is derived from an EMBL/GenBank/DDBJ whole genome shotgun (WGS) entry which is preliminary data.</text>
</comment>
<feature type="domain" description="SusE outer membrane protein" evidence="2">
    <location>
        <begin position="29"/>
        <end position="131"/>
    </location>
</feature>
<name>A0A4R2GL64_9BACT</name>
<proteinExistence type="predicted"/>
<dbReference type="Pfam" id="PF16411">
    <property type="entry name" value="SusF_SusE"/>
    <property type="match status" value="1"/>
</dbReference>
<dbReference type="InterPro" id="IPR032187">
    <property type="entry name" value="SusF/SusE-like_C"/>
</dbReference>
<dbReference type="Pfam" id="PF14292">
    <property type="entry name" value="SusE"/>
    <property type="match status" value="1"/>
</dbReference>
<dbReference type="EMBL" id="SLWK01000002">
    <property type="protein sequence ID" value="TCO09694.1"/>
    <property type="molecule type" value="Genomic_DNA"/>
</dbReference>
<dbReference type="Proteomes" id="UP000295221">
    <property type="component" value="Unassembled WGS sequence"/>
</dbReference>
<reference evidence="4 5" key="1">
    <citation type="submission" date="2019-03" db="EMBL/GenBank/DDBJ databases">
        <title>Genomic Encyclopedia of Type Strains, Phase IV (KMG-IV): sequencing the most valuable type-strain genomes for metagenomic binning, comparative biology and taxonomic classification.</title>
        <authorList>
            <person name="Goeker M."/>
        </authorList>
    </citation>
    <scope>NUCLEOTIDE SEQUENCE [LARGE SCALE GENOMIC DNA]</scope>
    <source>
        <strain evidence="4 5">DSM 24179</strain>
    </source>
</reference>
<dbReference type="AlphaFoldDB" id="A0A4R2GL64"/>
<dbReference type="PROSITE" id="PS51257">
    <property type="entry name" value="PROKAR_LIPOPROTEIN"/>
    <property type="match status" value="1"/>
</dbReference>
<dbReference type="GO" id="GO:0019867">
    <property type="term" value="C:outer membrane"/>
    <property type="evidence" value="ECO:0007669"/>
    <property type="project" value="InterPro"/>
</dbReference>
<dbReference type="Gene3D" id="2.60.40.3620">
    <property type="match status" value="4"/>
</dbReference>
<evidence type="ECO:0000313" key="4">
    <source>
        <dbReference type="EMBL" id="TCO09694.1"/>
    </source>
</evidence>
<feature type="domain" description="Outer membrane protein SusF/SusE-like C-terminal" evidence="3">
    <location>
        <begin position="409"/>
        <end position="495"/>
    </location>
</feature>
<evidence type="ECO:0000259" key="2">
    <source>
        <dbReference type="Pfam" id="PF14292"/>
    </source>
</evidence>
<dbReference type="GO" id="GO:2001070">
    <property type="term" value="F:starch binding"/>
    <property type="evidence" value="ECO:0007669"/>
    <property type="project" value="InterPro"/>
</dbReference>
<protein>
    <submittedName>
        <fullName evidence="4">Uncharacterized protein DUF5019</fullName>
    </submittedName>
</protein>
<accession>A0A4R2GL64</accession>
<dbReference type="RefSeq" id="WP_132432428.1">
    <property type="nucleotide sequence ID" value="NZ_SLWK01000002.1"/>
</dbReference>
<dbReference type="InterPro" id="IPR025970">
    <property type="entry name" value="SusE"/>
</dbReference>
<evidence type="ECO:0000259" key="3">
    <source>
        <dbReference type="Pfam" id="PF16411"/>
    </source>
</evidence>
<gene>
    <name evidence="4" type="ORF">EV194_102120</name>
</gene>
<organism evidence="4 5">
    <name type="scientific">Natronoflexus pectinivorans</name>
    <dbReference type="NCBI Taxonomy" id="682526"/>
    <lineage>
        <taxon>Bacteria</taxon>
        <taxon>Pseudomonadati</taxon>
        <taxon>Bacteroidota</taxon>
        <taxon>Bacteroidia</taxon>
        <taxon>Marinilabiliales</taxon>
        <taxon>Marinilabiliaceae</taxon>
        <taxon>Natronoflexus</taxon>
    </lineage>
</organism>
<evidence type="ECO:0000313" key="5">
    <source>
        <dbReference type="Proteomes" id="UP000295221"/>
    </source>
</evidence>
<keyword evidence="1" id="KW-0732">Signal</keyword>
<feature type="signal peptide" evidence="1">
    <location>
        <begin position="1"/>
        <end position="18"/>
    </location>
</feature>
<sequence>MKKLRFLIIAILGLAVFAACEDEFKPTLDLDASTPPALTSPTHDQSFQLLEEDASQPMVFSFSKALFDVNVSEEYLIEVSKAADFSAPRTLSGTENRTEGTFTSTVLTFNQTLIALGYEVGEDAYAYIRVRARLIGTSINVPSEIVRIVVNPFMSDGPAAERWTVIGSAVGGWTDADERTMSYNAETGLYSLTVDMTPGDFKFRAPEKDPSNAWAHNLGLVGDKRTVVEEANVALEADGADINTPGGNYTITLDVENLRFTIVQNEAADLTDWDGVVVELVGAAISSENEGAEPDQAWIWGNVLLADNAGVPSHSEGKYTWTWEKVVIDADAGFKIRTLNGVAAPQNDINFDAGYDNLDAANSSSLVINDDGNLMVTETGEFTIVFMIDAVNANEMTITIQEYKEFPENVYMIGTDFGDWNWESDGIVEMLPFPGQEGEFWIIRHFNAANGFKWNTEKGWGGDFEQLGESVGFTTDAGNAFVPEDGLYMVRINYAEDRITIEPFSELYLTGSATHGWSWDEPVTTITWTSENRLEGEINFNKNEHFRLFAQKDWGPLSMGHDIITDFDTSVIIVAEGHGDPNWEFVAESGTYHFVLDLGSSSIVITPIED</sequence>
<dbReference type="CDD" id="cd12965">
    <property type="entry name" value="CBM-Eb_CBM-Fb"/>
    <property type="match status" value="1"/>
</dbReference>
<keyword evidence="5" id="KW-1185">Reference proteome</keyword>
<feature type="chain" id="PRO_5020386851" evidence="1">
    <location>
        <begin position="19"/>
        <end position="610"/>
    </location>
</feature>
<evidence type="ECO:0000256" key="1">
    <source>
        <dbReference type="SAM" id="SignalP"/>
    </source>
</evidence>